<accession>A0A0F9H2N5</accession>
<evidence type="ECO:0000313" key="1">
    <source>
        <dbReference type="EMBL" id="KKM05284.1"/>
    </source>
</evidence>
<reference evidence="1" key="1">
    <citation type="journal article" date="2015" name="Nature">
        <title>Complex archaea that bridge the gap between prokaryotes and eukaryotes.</title>
        <authorList>
            <person name="Spang A."/>
            <person name="Saw J.H."/>
            <person name="Jorgensen S.L."/>
            <person name="Zaremba-Niedzwiedzka K."/>
            <person name="Martijn J."/>
            <person name="Lind A.E."/>
            <person name="van Eijk R."/>
            <person name="Schleper C."/>
            <person name="Guy L."/>
            <person name="Ettema T.J."/>
        </authorList>
    </citation>
    <scope>NUCLEOTIDE SEQUENCE</scope>
</reference>
<organism evidence="1">
    <name type="scientific">marine sediment metagenome</name>
    <dbReference type="NCBI Taxonomy" id="412755"/>
    <lineage>
        <taxon>unclassified sequences</taxon>
        <taxon>metagenomes</taxon>
        <taxon>ecological metagenomes</taxon>
    </lineage>
</organism>
<comment type="caution">
    <text evidence="1">The sequence shown here is derived from an EMBL/GenBank/DDBJ whole genome shotgun (WGS) entry which is preliminary data.</text>
</comment>
<protein>
    <submittedName>
        <fullName evidence="1">Uncharacterized protein</fullName>
    </submittedName>
</protein>
<name>A0A0F9H2N5_9ZZZZ</name>
<gene>
    <name evidence="1" type="ORF">LCGC14_1755750</name>
</gene>
<feature type="non-terminal residue" evidence="1">
    <location>
        <position position="1"/>
    </location>
</feature>
<dbReference type="EMBL" id="LAZR01016257">
    <property type="protein sequence ID" value="KKM05284.1"/>
    <property type="molecule type" value="Genomic_DNA"/>
</dbReference>
<dbReference type="AlphaFoldDB" id="A0A0F9H2N5"/>
<proteinExistence type="predicted"/>
<sequence length="189" mass="19262">SAGSVWNANSVTNLTLNEDTSTISLVYSGASESVFYGGGETYNNLTIGGGTGITKFRYGVSNTFNVFTILKPKTVNFTAGTTTTVSSFVAVGDISDGIIITSLTSATHTLSDSSGTNAVSYCTISYSIAEGGATWNALVNCTDNGNNSGWNFAAAGVIKTINGLAFGSVKTYNGLAIGSVKTINGVAAQ</sequence>